<evidence type="ECO:0000313" key="1">
    <source>
        <dbReference type="EMBL" id="GES83455.1"/>
    </source>
</evidence>
<dbReference type="AlphaFoldDB" id="A0A8H3LBP8"/>
<proteinExistence type="predicted"/>
<organism evidence="1 2">
    <name type="scientific">Rhizophagus clarus</name>
    <dbReference type="NCBI Taxonomy" id="94130"/>
    <lineage>
        <taxon>Eukaryota</taxon>
        <taxon>Fungi</taxon>
        <taxon>Fungi incertae sedis</taxon>
        <taxon>Mucoromycota</taxon>
        <taxon>Glomeromycotina</taxon>
        <taxon>Glomeromycetes</taxon>
        <taxon>Glomerales</taxon>
        <taxon>Glomeraceae</taxon>
        <taxon>Rhizophagus</taxon>
    </lineage>
</organism>
<name>A0A8H3LBP8_9GLOM</name>
<protein>
    <submittedName>
        <fullName evidence="1">Uncharacterized protein</fullName>
    </submittedName>
</protein>
<sequence>MSPMLKEDEKEGELAENAQNTLGKKLNINKPLETQNILEQVKLDLYNAIELYWDRKEAEILILVLLDPRIKSLDFVDNEKICNSAKELLERKYVEVKDDSTLENINQTPITFPSIQSDRKSLLIIFEWCSL</sequence>
<dbReference type="EMBL" id="BLAL01000068">
    <property type="protein sequence ID" value="GES83455.1"/>
    <property type="molecule type" value="Genomic_DNA"/>
</dbReference>
<comment type="caution">
    <text evidence="1">The sequence shown here is derived from an EMBL/GenBank/DDBJ whole genome shotgun (WGS) entry which is preliminary data.</text>
</comment>
<gene>
    <name evidence="1" type="ORF">RCL2_001061400</name>
</gene>
<dbReference type="OrthoDB" id="2443768at2759"/>
<accession>A0A8H3LBP8</accession>
<dbReference type="Proteomes" id="UP000615446">
    <property type="component" value="Unassembled WGS sequence"/>
</dbReference>
<reference evidence="1" key="1">
    <citation type="submission" date="2019-10" db="EMBL/GenBank/DDBJ databases">
        <title>Conservation and host-specific expression of non-tandemly repeated heterogenous ribosome RNA gene in arbuscular mycorrhizal fungi.</title>
        <authorList>
            <person name="Maeda T."/>
            <person name="Kobayashi Y."/>
            <person name="Nakagawa T."/>
            <person name="Ezawa T."/>
            <person name="Yamaguchi K."/>
            <person name="Bino T."/>
            <person name="Nishimoto Y."/>
            <person name="Shigenobu S."/>
            <person name="Kawaguchi M."/>
        </authorList>
    </citation>
    <scope>NUCLEOTIDE SEQUENCE</scope>
    <source>
        <strain evidence="1">HR1</strain>
    </source>
</reference>
<evidence type="ECO:0000313" key="2">
    <source>
        <dbReference type="Proteomes" id="UP000615446"/>
    </source>
</evidence>